<dbReference type="Proteomes" id="UP000326500">
    <property type="component" value="Unassembled WGS sequence"/>
</dbReference>
<dbReference type="InterPro" id="IPR011991">
    <property type="entry name" value="ArsR-like_HTH"/>
</dbReference>
<dbReference type="EMBL" id="FNFT01000010">
    <property type="protein sequence ID" value="SDK40846.1"/>
    <property type="molecule type" value="Genomic_DNA"/>
</dbReference>
<keyword evidence="3" id="KW-0804">Transcription</keyword>
<dbReference type="PANTHER" id="PTHR33204">
    <property type="entry name" value="TRANSCRIPTIONAL REGULATOR, MARR FAMILY"/>
    <property type="match status" value="1"/>
</dbReference>
<dbReference type="PROSITE" id="PS51118">
    <property type="entry name" value="HTH_HXLR"/>
    <property type="match status" value="1"/>
</dbReference>
<sequence length="119" mass="13865">MQDECTVNQTVTYLGKKWMLLIILELYKGDNYTRRFTEIKERLPGITAKVLSARLKELEEEGLVERRVEARSFPVKTEYTLTASGLELVGVIREIKRWALRWKIENRACGAQDCRDCVL</sequence>
<evidence type="ECO:0000313" key="6">
    <source>
        <dbReference type="Proteomes" id="UP000326500"/>
    </source>
</evidence>
<organism evidence="5 6">
    <name type="scientific">Methanoculleus thermophilus</name>
    <dbReference type="NCBI Taxonomy" id="2200"/>
    <lineage>
        <taxon>Archaea</taxon>
        <taxon>Methanobacteriati</taxon>
        <taxon>Methanobacteriota</taxon>
        <taxon>Stenosarchaea group</taxon>
        <taxon>Methanomicrobia</taxon>
        <taxon>Methanomicrobiales</taxon>
        <taxon>Methanomicrobiaceae</taxon>
        <taxon>Methanoculleus</taxon>
    </lineage>
</organism>
<feature type="domain" description="HTH hxlR-type" evidence="4">
    <location>
        <begin position="5"/>
        <end position="107"/>
    </location>
</feature>
<keyword evidence="6" id="KW-1185">Reference proteome</keyword>
<evidence type="ECO:0000256" key="3">
    <source>
        <dbReference type="ARBA" id="ARBA00023163"/>
    </source>
</evidence>
<dbReference type="OrthoDB" id="147589at2157"/>
<accession>A0A1G9BN10</accession>
<dbReference type="SUPFAM" id="SSF46785">
    <property type="entry name" value="Winged helix' DNA-binding domain"/>
    <property type="match status" value="1"/>
</dbReference>
<dbReference type="RefSeq" id="WP_066958228.1">
    <property type="nucleotide sequence ID" value="NZ_BCNX01000009.1"/>
</dbReference>
<dbReference type="PANTHER" id="PTHR33204:SF18">
    <property type="entry name" value="TRANSCRIPTIONAL REGULATORY PROTEIN"/>
    <property type="match status" value="1"/>
</dbReference>
<dbReference type="Gene3D" id="1.10.10.10">
    <property type="entry name" value="Winged helix-like DNA-binding domain superfamily/Winged helix DNA-binding domain"/>
    <property type="match status" value="1"/>
</dbReference>
<keyword evidence="1" id="KW-0805">Transcription regulation</keyword>
<gene>
    <name evidence="5" type="ORF">SAMN04488571_11025</name>
</gene>
<reference evidence="5 6" key="1">
    <citation type="submission" date="2016-10" db="EMBL/GenBank/DDBJ databases">
        <authorList>
            <person name="Varghese N."/>
            <person name="Submissions S."/>
        </authorList>
    </citation>
    <scope>NUCLEOTIDE SEQUENCE [LARGE SCALE GENOMIC DNA]</scope>
    <source>
        <strain evidence="5 6">DSM 2373</strain>
    </source>
</reference>
<proteinExistence type="predicted"/>
<evidence type="ECO:0000313" key="5">
    <source>
        <dbReference type="EMBL" id="SDK40846.1"/>
    </source>
</evidence>
<dbReference type="InterPro" id="IPR002577">
    <property type="entry name" value="HTH_HxlR"/>
</dbReference>
<evidence type="ECO:0000256" key="2">
    <source>
        <dbReference type="ARBA" id="ARBA00023125"/>
    </source>
</evidence>
<keyword evidence="2 5" id="KW-0238">DNA-binding</keyword>
<dbReference type="CDD" id="cd00090">
    <property type="entry name" value="HTH_ARSR"/>
    <property type="match status" value="1"/>
</dbReference>
<dbReference type="InterPro" id="IPR036390">
    <property type="entry name" value="WH_DNA-bd_sf"/>
</dbReference>
<evidence type="ECO:0000256" key="1">
    <source>
        <dbReference type="ARBA" id="ARBA00023015"/>
    </source>
</evidence>
<dbReference type="GO" id="GO:0003677">
    <property type="term" value="F:DNA binding"/>
    <property type="evidence" value="ECO:0007669"/>
    <property type="project" value="UniProtKB-KW"/>
</dbReference>
<dbReference type="Pfam" id="PF01638">
    <property type="entry name" value="HxlR"/>
    <property type="match status" value="1"/>
</dbReference>
<dbReference type="InterPro" id="IPR036388">
    <property type="entry name" value="WH-like_DNA-bd_sf"/>
</dbReference>
<evidence type="ECO:0000259" key="4">
    <source>
        <dbReference type="PROSITE" id="PS51118"/>
    </source>
</evidence>
<dbReference type="AlphaFoldDB" id="A0A1G9BN10"/>
<protein>
    <submittedName>
        <fullName evidence="5">DNA-binding transcriptional regulator, HxlR family</fullName>
    </submittedName>
</protein>
<name>A0A1G9BN10_9EURY</name>